<feature type="compositionally biased region" description="Acidic residues" evidence="1">
    <location>
        <begin position="222"/>
        <end position="243"/>
    </location>
</feature>
<feature type="compositionally biased region" description="Basic residues" evidence="1">
    <location>
        <begin position="124"/>
        <end position="133"/>
    </location>
</feature>
<evidence type="ECO:0000313" key="2">
    <source>
        <dbReference type="EMBL" id="CAG2255776.1"/>
    </source>
</evidence>
<accession>A0A8S3VCW5</accession>
<evidence type="ECO:0000256" key="1">
    <source>
        <dbReference type="SAM" id="MobiDB-lite"/>
    </source>
</evidence>
<feature type="region of interest" description="Disordered" evidence="1">
    <location>
        <begin position="189"/>
        <end position="276"/>
    </location>
</feature>
<feature type="region of interest" description="Disordered" evidence="1">
    <location>
        <begin position="105"/>
        <end position="155"/>
    </location>
</feature>
<dbReference type="Proteomes" id="UP000683360">
    <property type="component" value="Unassembled WGS sequence"/>
</dbReference>
<organism evidence="2 3">
    <name type="scientific">Mytilus edulis</name>
    <name type="common">Blue mussel</name>
    <dbReference type="NCBI Taxonomy" id="6550"/>
    <lineage>
        <taxon>Eukaryota</taxon>
        <taxon>Metazoa</taxon>
        <taxon>Spiralia</taxon>
        <taxon>Lophotrochozoa</taxon>
        <taxon>Mollusca</taxon>
        <taxon>Bivalvia</taxon>
        <taxon>Autobranchia</taxon>
        <taxon>Pteriomorphia</taxon>
        <taxon>Mytilida</taxon>
        <taxon>Mytiloidea</taxon>
        <taxon>Mytilidae</taxon>
        <taxon>Mytilinae</taxon>
        <taxon>Mytilus</taxon>
    </lineage>
</organism>
<protein>
    <submittedName>
        <fullName evidence="2">Uncharacterized protein</fullName>
    </submittedName>
</protein>
<comment type="caution">
    <text evidence="2">The sequence shown here is derived from an EMBL/GenBank/DDBJ whole genome shotgun (WGS) entry which is preliminary data.</text>
</comment>
<feature type="compositionally biased region" description="Basic and acidic residues" evidence="1">
    <location>
        <begin position="252"/>
        <end position="266"/>
    </location>
</feature>
<proteinExistence type="predicted"/>
<dbReference type="EMBL" id="CAJPWZ010003284">
    <property type="protein sequence ID" value="CAG2255776.1"/>
    <property type="molecule type" value="Genomic_DNA"/>
</dbReference>
<name>A0A8S3VCW5_MYTED</name>
<dbReference type="AlphaFoldDB" id="A0A8S3VCW5"/>
<reference evidence="2" key="1">
    <citation type="submission" date="2021-03" db="EMBL/GenBank/DDBJ databases">
        <authorList>
            <person name="Bekaert M."/>
        </authorList>
    </citation>
    <scope>NUCLEOTIDE SEQUENCE</scope>
</reference>
<keyword evidence="3" id="KW-1185">Reference proteome</keyword>
<feature type="compositionally biased region" description="Polar residues" evidence="1">
    <location>
        <begin position="189"/>
        <end position="200"/>
    </location>
</feature>
<dbReference type="OrthoDB" id="6153142at2759"/>
<gene>
    <name evidence="2" type="ORF">MEDL_67175</name>
</gene>
<sequence length="317" mass="35302">MPCKTRPYKTGFKLQEAYAYEGPALGLNRRTSGPKYRPGKSNADADALSRLPITSDSIQAICNVAMPDSYIDSLTLTSDAVLKDLDLRGSGIGNIVDWRKVQEQDPDIQRIVDDTPEPSPIPKPKPRPRKRPAKRTEELGTIQPDSKQESDEESEWNLRIITKTGMVSDSSITEENIRSNDDEDILVTSETEGDAQSSVGTIGIPDDVELVQEGSASNNETVQEEPPDEETAQDTDTDEDDEPVQLRRSTRERRVPLRFRSGDFDMTKSAQRTPLSDWEKKVQYITSLSDRGYMEGLQSEAAKTILDILKSSSHTPT</sequence>
<evidence type="ECO:0000313" key="3">
    <source>
        <dbReference type="Proteomes" id="UP000683360"/>
    </source>
</evidence>